<dbReference type="GO" id="GO:0019843">
    <property type="term" value="F:rRNA binding"/>
    <property type="evidence" value="ECO:0007669"/>
    <property type="project" value="UniProtKB-KW"/>
</dbReference>
<proteinExistence type="inferred from homology"/>
<dbReference type="SMART" id="SM01382">
    <property type="entry name" value="Ribosomal_L2_C"/>
    <property type="match status" value="1"/>
</dbReference>
<dbReference type="GO" id="GO:0032543">
    <property type="term" value="P:mitochondrial translation"/>
    <property type="evidence" value="ECO:0007669"/>
    <property type="project" value="TreeGrafter"/>
</dbReference>
<feature type="domain" description="Large ribosomal subunit protein uL2 C-terminal" evidence="14">
    <location>
        <begin position="236"/>
        <end position="370"/>
    </location>
</feature>
<dbReference type="SUPFAM" id="SSF54189">
    <property type="entry name" value="Ribosomal proteins S24e, L23 and L15e"/>
    <property type="match status" value="1"/>
</dbReference>
<evidence type="ECO:0000259" key="15">
    <source>
        <dbReference type="SMART" id="SM01383"/>
    </source>
</evidence>
<dbReference type="Pfam" id="PF00276">
    <property type="entry name" value="Ribosomal_L23"/>
    <property type="match status" value="1"/>
</dbReference>
<dbReference type="KEGG" id="aprc:113852671"/>
<dbReference type="Pfam" id="PF03947">
    <property type="entry name" value="Ribosomal_L2_C"/>
    <property type="match status" value="2"/>
</dbReference>
<dbReference type="OrthoDB" id="1848840at2759"/>
<dbReference type="AlphaFoldDB" id="A0A8B8K4X4"/>
<dbReference type="FunFam" id="3.30.70.330:FF:000002">
    <property type="entry name" value="50S ribosomal protein L23, chloroplastic"/>
    <property type="match status" value="1"/>
</dbReference>
<dbReference type="GO" id="GO:0005762">
    <property type="term" value="C:mitochondrial large ribosomal subunit"/>
    <property type="evidence" value="ECO:0007669"/>
    <property type="project" value="TreeGrafter"/>
</dbReference>
<dbReference type="InterPro" id="IPR002171">
    <property type="entry name" value="Ribosomal_uL2"/>
</dbReference>
<dbReference type="FunFam" id="2.40.50.140:FF:000029">
    <property type="entry name" value="50S ribosomal protein L2, chloroplastic"/>
    <property type="match status" value="1"/>
</dbReference>
<evidence type="ECO:0000256" key="13">
    <source>
        <dbReference type="SAM" id="MobiDB-lite"/>
    </source>
</evidence>
<evidence type="ECO:0000256" key="10">
    <source>
        <dbReference type="ARBA" id="ARBA00022980"/>
    </source>
</evidence>
<dbReference type="HAMAP" id="MF_01369_B">
    <property type="entry name" value="Ribosomal_uL23_B"/>
    <property type="match status" value="1"/>
</dbReference>
<name>A0A8B8K4X4_ABRPR</name>
<dbReference type="GO" id="GO:0003729">
    <property type="term" value="F:mRNA binding"/>
    <property type="evidence" value="ECO:0007669"/>
    <property type="project" value="UniProtKB-ARBA"/>
</dbReference>
<dbReference type="InterPro" id="IPR012677">
    <property type="entry name" value="Nucleotide-bd_a/b_plait_sf"/>
</dbReference>
<dbReference type="SUPFAM" id="SSF50249">
    <property type="entry name" value="Nucleic acid-binding proteins"/>
    <property type="match status" value="1"/>
</dbReference>
<dbReference type="Proteomes" id="UP000694853">
    <property type="component" value="Unplaced"/>
</dbReference>
<dbReference type="InterPro" id="IPR008991">
    <property type="entry name" value="Translation_prot_SH3-like_sf"/>
</dbReference>
<evidence type="ECO:0000313" key="16">
    <source>
        <dbReference type="Proteomes" id="UP000694853"/>
    </source>
</evidence>
<evidence type="ECO:0000256" key="7">
    <source>
        <dbReference type="ARBA" id="ARBA00022640"/>
    </source>
</evidence>
<evidence type="ECO:0000256" key="6">
    <source>
        <dbReference type="ARBA" id="ARBA00022528"/>
    </source>
</evidence>
<feature type="domain" description="Large ribosomal subunit protein uL2 RNA-binding" evidence="15">
    <location>
        <begin position="154"/>
        <end position="230"/>
    </location>
</feature>
<comment type="function">
    <text evidence="1">Binds to 23S rRNA.</text>
</comment>
<evidence type="ECO:0000256" key="12">
    <source>
        <dbReference type="ARBA" id="ARBA00035366"/>
    </source>
</evidence>
<dbReference type="FunFam" id="4.10.950.10:FF:000001">
    <property type="entry name" value="50S ribosomal protein L2"/>
    <property type="match status" value="1"/>
</dbReference>
<dbReference type="InterPro" id="IPR022669">
    <property type="entry name" value="Ribosomal_uL2_C"/>
</dbReference>
<dbReference type="PANTHER" id="PTHR13691">
    <property type="entry name" value="RIBOSOMAL PROTEIN L2"/>
    <property type="match status" value="1"/>
</dbReference>
<evidence type="ECO:0000256" key="11">
    <source>
        <dbReference type="ARBA" id="ARBA00023274"/>
    </source>
</evidence>
<dbReference type="GeneID" id="113852671"/>
<dbReference type="Gene3D" id="2.30.30.30">
    <property type="match status" value="1"/>
</dbReference>
<evidence type="ECO:0000256" key="1">
    <source>
        <dbReference type="ARBA" id="ARBA00002500"/>
    </source>
</evidence>
<dbReference type="PANTHER" id="PTHR13691:SF5">
    <property type="entry name" value="LARGE RIBOSOMAL SUBUNIT PROTEIN UL2M"/>
    <property type="match status" value="1"/>
</dbReference>
<dbReference type="InterPro" id="IPR022671">
    <property type="entry name" value="Ribosomal_uL2_CS"/>
</dbReference>
<evidence type="ECO:0000259" key="14">
    <source>
        <dbReference type="SMART" id="SM01382"/>
    </source>
</evidence>
<dbReference type="PROSITE" id="PS00467">
    <property type="entry name" value="RIBOSOMAL_L2"/>
    <property type="match status" value="1"/>
</dbReference>
<dbReference type="SMART" id="SM01383">
    <property type="entry name" value="Ribosomal_L2"/>
    <property type="match status" value="1"/>
</dbReference>
<keyword evidence="7" id="KW-0934">Plastid</keyword>
<evidence type="ECO:0000256" key="9">
    <source>
        <dbReference type="ARBA" id="ARBA00022884"/>
    </source>
</evidence>
<evidence type="ECO:0000256" key="4">
    <source>
        <dbReference type="ARBA" id="ARBA00006700"/>
    </source>
</evidence>
<dbReference type="InterPro" id="IPR012340">
    <property type="entry name" value="NA-bd_OB-fold"/>
</dbReference>
<dbReference type="InterPro" id="IPR012678">
    <property type="entry name" value="Ribosomal_uL23/eL15/eS24_sf"/>
</dbReference>
<reference evidence="17" key="2">
    <citation type="submission" date="2025-08" db="UniProtKB">
        <authorList>
            <consortium name="RefSeq"/>
        </authorList>
    </citation>
    <scope>IDENTIFICATION</scope>
    <source>
        <tissue evidence="17">Young leaves</tissue>
    </source>
</reference>
<reference evidence="16" key="1">
    <citation type="journal article" date="2019" name="Toxins">
        <title>Detection of Abrin-Like and Prepropulchellin-Like Toxin Genes and Transcripts Using Whole Genome Sequencing and Full-Length Transcript Sequencing of Abrus precatorius.</title>
        <authorList>
            <person name="Hovde B.T."/>
            <person name="Daligault H.E."/>
            <person name="Hanschen E.R."/>
            <person name="Kunde Y.A."/>
            <person name="Johnson M.B."/>
            <person name="Starkenburg S.R."/>
            <person name="Johnson S.L."/>
        </authorList>
    </citation>
    <scope>NUCLEOTIDE SEQUENCE [LARGE SCALE GENOMIC DNA]</scope>
</reference>
<comment type="similarity">
    <text evidence="3">Belongs to the universal ribosomal protein uL2 family.</text>
</comment>
<keyword evidence="9" id="KW-0694">RNA-binding</keyword>
<gene>
    <name evidence="17" type="primary">LOC113852671</name>
</gene>
<keyword evidence="10" id="KW-0689">Ribosomal protein</keyword>
<dbReference type="GO" id="GO:0003735">
    <property type="term" value="F:structural constituent of ribosome"/>
    <property type="evidence" value="ECO:0007669"/>
    <property type="project" value="InterPro"/>
</dbReference>
<dbReference type="GO" id="GO:0009507">
    <property type="term" value="C:chloroplast"/>
    <property type="evidence" value="ECO:0007669"/>
    <property type="project" value="UniProtKB-SubCell"/>
</dbReference>
<comment type="subcellular location">
    <subcellularLocation>
        <location evidence="2">Plastid</location>
        <location evidence="2">Chloroplast</location>
    </subcellularLocation>
</comment>
<dbReference type="Gene3D" id="4.10.950.10">
    <property type="entry name" value="Ribosomal protein L2, domain 3"/>
    <property type="match status" value="1"/>
</dbReference>
<dbReference type="Gene3D" id="3.30.70.330">
    <property type="match status" value="1"/>
</dbReference>
<evidence type="ECO:0000313" key="17">
    <source>
        <dbReference type="RefSeq" id="XP_027338812.1"/>
    </source>
</evidence>
<feature type="region of interest" description="Disordered" evidence="13">
    <location>
        <begin position="342"/>
        <end position="393"/>
    </location>
</feature>
<sequence length="393" mass="44448">MAEWLKRPTHNWRIRRFNSYWIILIETRTHREENRFMNGIKYAVFTDKSIRLLGKNQYTSNVESGSTRTEIKHWVELFFGVKVIAMNSHRLPVKGRRVPPSMGHTMHYRRMIITMAIHLYKTSTPSTRNGVVDSQVKSNPRNHLIYGQHRCGKGRNARGIITAGHRGGGHKRLYRKIDFRRNEKDIYGRIVTIEYDPNRNAYICLIHYGDGEKKYILHPRGAIIGDTIVSGTEVPIKMGNALPLSPYALEEACTVWEGVLIDQKEESTSTDMPLGTAIHNIEITLGKGGQLARAAGAVAKLIAKEGKLATLKLPSGEVRLISKNSGSKCWLGKRPVVRGVVMNPVDHPHGGGEGRAPIGRKKPATPWGYPALGRRSRKRNKYSENLILRRRSK</sequence>
<organism evidence="16 17">
    <name type="scientific">Abrus precatorius</name>
    <name type="common">Indian licorice</name>
    <name type="synonym">Glycine abrus</name>
    <dbReference type="NCBI Taxonomy" id="3816"/>
    <lineage>
        <taxon>Eukaryota</taxon>
        <taxon>Viridiplantae</taxon>
        <taxon>Streptophyta</taxon>
        <taxon>Embryophyta</taxon>
        <taxon>Tracheophyta</taxon>
        <taxon>Spermatophyta</taxon>
        <taxon>Magnoliopsida</taxon>
        <taxon>eudicotyledons</taxon>
        <taxon>Gunneridae</taxon>
        <taxon>Pentapetalae</taxon>
        <taxon>rosids</taxon>
        <taxon>fabids</taxon>
        <taxon>Fabales</taxon>
        <taxon>Fabaceae</taxon>
        <taxon>Papilionoideae</taxon>
        <taxon>50 kb inversion clade</taxon>
        <taxon>NPAAA clade</taxon>
        <taxon>indigoferoid/millettioid clade</taxon>
        <taxon>Abreae</taxon>
        <taxon>Abrus</taxon>
    </lineage>
</organism>
<dbReference type="RefSeq" id="XP_027338812.1">
    <property type="nucleotide sequence ID" value="XM_027483011.1"/>
</dbReference>
<dbReference type="SUPFAM" id="SSF50104">
    <property type="entry name" value="Translation proteins SH3-like domain"/>
    <property type="match status" value="1"/>
</dbReference>
<comment type="similarity">
    <text evidence="4">Belongs to the universal ribosomal protein uL23 family.</text>
</comment>
<dbReference type="InterPro" id="IPR022666">
    <property type="entry name" value="Ribosomal_uL2_RNA-bd_dom"/>
</dbReference>
<dbReference type="InterPro" id="IPR013025">
    <property type="entry name" value="Ribosomal_uL23-like"/>
</dbReference>
<evidence type="ECO:0000256" key="2">
    <source>
        <dbReference type="ARBA" id="ARBA00004229"/>
    </source>
</evidence>
<dbReference type="Pfam" id="PF00181">
    <property type="entry name" value="Ribosomal_L2_N"/>
    <property type="match status" value="1"/>
</dbReference>
<evidence type="ECO:0000256" key="5">
    <source>
        <dbReference type="ARBA" id="ARBA00011838"/>
    </source>
</evidence>
<keyword evidence="16" id="KW-1185">Reference proteome</keyword>
<dbReference type="InterPro" id="IPR014722">
    <property type="entry name" value="Rib_uL2_dom2"/>
</dbReference>
<protein>
    <recommendedName>
        <fullName evidence="12">50S ribosomal protein L23, chloroplastic</fullName>
    </recommendedName>
</protein>
<keyword evidence="8" id="KW-0699">rRNA-binding</keyword>
<keyword evidence="11" id="KW-0687">Ribonucleoprotein</keyword>
<comment type="subunit">
    <text evidence="5">Part of the 50S ribosomal subunit.</text>
</comment>
<accession>A0A8B8K4X4</accession>
<evidence type="ECO:0000256" key="3">
    <source>
        <dbReference type="ARBA" id="ARBA00005636"/>
    </source>
</evidence>
<dbReference type="Gene3D" id="2.40.50.140">
    <property type="entry name" value="Nucleic acid-binding proteins"/>
    <property type="match status" value="1"/>
</dbReference>
<keyword evidence="6" id="KW-0150">Chloroplast</keyword>
<evidence type="ECO:0000256" key="8">
    <source>
        <dbReference type="ARBA" id="ARBA00022730"/>
    </source>
</evidence>
<dbReference type="InterPro" id="IPR014726">
    <property type="entry name" value="Ribosomal_uL2_dom3"/>
</dbReference>